<proteinExistence type="predicted"/>
<name>A0A1F7F590_UNCRA</name>
<sequence length="92" mass="10859">MVEKNLLWKLGKWTTNIATGHFADKFHPHNTLHRELPEFDFQNGFYYYNVGESRHQNWDDYIKYSFISAGQEKRSQDTMLGLNEGDLVAAYL</sequence>
<gene>
    <name evidence="1" type="ORF">A2519_03105</name>
</gene>
<dbReference type="EMBL" id="MFYX01000118">
    <property type="protein sequence ID" value="OGK01824.1"/>
    <property type="molecule type" value="Genomic_DNA"/>
</dbReference>
<reference evidence="1 2" key="1">
    <citation type="journal article" date="2016" name="Nat. Commun.">
        <title>Thousands of microbial genomes shed light on interconnected biogeochemical processes in an aquifer system.</title>
        <authorList>
            <person name="Anantharaman K."/>
            <person name="Brown C.T."/>
            <person name="Hug L.A."/>
            <person name="Sharon I."/>
            <person name="Castelle C.J."/>
            <person name="Probst A.J."/>
            <person name="Thomas B.C."/>
            <person name="Singh A."/>
            <person name="Wilkins M.J."/>
            <person name="Karaoz U."/>
            <person name="Brodie E.L."/>
            <person name="Williams K.H."/>
            <person name="Hubbard S.S."/>
            <person name="Banfield J.F."/>
        </authorList>
    </citation>
    <scope>NUCLEOTIDE SEQUENCE [LARGE SCALE GENOMIC DNA]</scope>
</reference>
<accession>A0A1F7F590</accession>
<dbReference type="AlphaFoldDB" id="A0A1F7F590"/>
<evidence type="ECO:0000313" key="2">
    <source>
        <dbReference type="Proteomes" id="UP000179243"/>
    </source>
</evidence>
<protein>
    <submittedName>
        <fullName evidence="1">Uncharacterized protein</fullName>
    </submittedName>
</protein>
<evidence type="ECO:0000313" key="1">
    <source>
        <dbReference type="EMBL" id="OGK01824.1"/>
    </source>
</evidence>
<comment type="caution">
    <text evidence="1">The sequence shown here is derived from an EMBL/GenBank/DDBJ whole genome shotgun (WGS) entry which is preliminary data.</text>
</comment>
<organism evidence="1 2">
    <name type="scientific">Candidatus Raymondbacteria bacterium RIFOXYD12_FULL_49_13</name>
    <dbReference type="NCBI Taxonomy" id="1817890"/>
    <lineage>
        <taxon>Bacteria</taxon>
        <taxon>Raymondiibacteriota</taxon>
    </lineage>
</organism>
<dbReference type="Proteomes" id="UP000179243">
    <property type="component" value="Unassembled WGS sequence"/>
</dbReference>